<proteinExistence type="predicted"/>
<dbReference type="STRING" id="216594.MMAR_3587"/>
<dbReference type="EMBL" id="CP000854">
    <property type="protein sequence ID" value="ACC42003.1"/>
    <property type="molecule type" value="Genomic_DNA"/>
</dbReference>
<reference evidence="1 2" key="1">
    <citation type="journal article" date="2008" name="Genome Res.">
        <title>Insights from the complete genome sequence of Mycobacterium marinum on the evolution of Mycobacterium tuberculosis.</title>
        <authorList>
            <person name="Stinear T.P."/>
            <person name="Seemann T."/>
            <person name="Harrison P.F."/>
            <person name="Jenkin G.A."/>
            <person name="Davies J.K."/>
            <person name="Johnson P.D."/>
            <person name="Abdellah Z."/>
            <person name="Arrowsmith C."/>
            <person name="Chillingworth T."/>
            <person name="Churcher C."/>
            <person name="Clarke K."/>
            <person name="Cronin A."/>
            <person name="Davis P."/>
            <person name="Goodhead I."/>
            <person name="Holroyd N."/>
            <person name="Jagels K."/>
            <person name="Lord A."/>
            <person name="Moule S."/>
            <person name="Mungall K."/>
            <person name="Norbertczak H."/>
            <person name="Quail M.A."/>
            <person name="Rabbinowitsch E."/>
            <person name="Walker D."/>
            <person name="White B."/>
            <person name="Whitehead S."/>
            <person name="Small P.L."/>
            <person name="Brosch R."/>
            <person name="Ramakrishnan L."/>
            <person name="Fischbach M.A."/>
            <person name="Parkhill J."/>
            <person name="Cole S.T."/>
        </authorList>
    </citation>
    <scope>NUCLEOTIDE SEQUENCE [LARGE SCALE GENOMIC DNA]</scope>
    <source>
        <strain evidence="2">ATCC BAA-535 / M</strain>
    </source>
</reference>
<dbReference type="OrthoDB" id="494805at2"/>
<dbReference type="RefSeq" id="WP_012395214.1">
    <property type="nucleotide sequence ID" value="NC_010612.1"/>
</dbReference>
<keyword evidence="2" id="KW-1185">Reference proteome</keyword>
<protein>
    <submittedName>
        <fullName evidence="1">Uncharacterized protein</fullName>
    </submittedName>
</protein>
<dbReference type="KEGG" id="mmi:MMAR_3587"/>
<accession>B2HL27</accession>
<sequence length="253" mass="27761">MTSPIETGFLSAGIPADLVTEVIAAYGEAKTRFHRQDYRPSSVEGARFSEAVFRILQWATTGTYTPIGTTLPGVPGLVTQLQNASSAIDDSIRIHIPRTLQAVYDIRNKRNVAHLGSIAIGLQDSGLVVHILDWVMTELVRLYHNVPATEAQKIIEDIVKKEVPAIQVIDGFPRLLRDVPATDHILLLLYREGAGGVERETLKGWLPAAAHRNFTTSLNRLDQRHLIHPSGGRIFITDLGIAAVESKGLLNPL</sequence>
<name>B2HL27_MYCMM</name>
<gene>
    <name evidence="1" type="ordered locus">MMAR_3587</name>
</gene>
<dbReference type="Proteomes" id="UP000001190">
    <property type="component" value="Chromosome"/>
</dbReference>
<dbReference type="AlphaFoldDB" id="B2HL27"/>
<dbReference type="HOGENOM" id="CLU_094128_0_0_11"/>
<organism evidence="1 2">
    <name type="scientific">Mycobacterium marinum (strain ATCC BAA-535 / M)</name>
    <dbReference type="NCBI Taxonomy" id="216594"/>
    <lineage>
        <taxon>Bacteria</taxon>
        <taxon>Bacillati</taxon>
        <taxon>Actinomycetota</taxon>
        <taxon>Actinomycetes</taxon>
        <taxon>Mycobacteriales</taxon>
        <taxon>Mycobacteriaceae</taxon>
        <taxon>Mycobacterium</taxon>
        <taxon>Mycobacterium ulcerans group</taxon>
    </lineage>
</organism>
<dbReference type="eggNOG" id="ENOG5032SBE">
    <property type="taxonomic scope" value="Bacteria"/>
</dbReference>
<evidence type="ECO:0000313" key="1">
    <source>
        <dbReference type="EMBL" id="ACC42003.1"/>
    </source>
</evidence>
<evidence type="ECO:0000313" key="2">
    <source>
        <dbReference type="Proteomes" id="UP000001190"/>
    </source>
</evidence>